<accession>A0A316Z8N6</accession>
<protein>
    <submittedName>
        <fullName evidence="2">Uncharacterized protein</fullName>
    </submittedName>
</protein>
<keyword evidence="3" id="KW-1185">Reference proteome</keyword>
<organism evidence="2 3">
    <name type="scientific">Tilletiopsis washingtonensis</name>
    <dbReference type="NCBI Taxonomy" id="58919"/>
    <lineage>
        <taxon>Eukaryota</taxon>
        <taxon>Fungi</taxon>
        <taxon>Dikarya</taxon>
        <taxon>Basidiomycota</taxon>
        <taxon>Ustilaginomycotina</taxon>
        <taxon>Exobasidiomycetes</taxon>
        <taxon>Entylomatales</taxon>
        <taxon>Entylomatales incertae sedis</taxon>
        <taxon>Tilletiopsis</taxon>
    </lineage>
</organism>
<evidence type="ECO:0000256" key="1">
    <source>
        <dbReference type="SAM" id="MobiDB-lite"/>
    </source>
</evidence>
<dbReference type="EMBL" id="KZ819295">
    <property type="protein sequence ID" value="PWN97302.1"/>
    <property type="molecule type" value="Genomic_DNA"/>
</dbReference>
<gene>
    <name evidence="2" type="ORF">FA09DRAFT_49204</name>
</gene>
<dbReference type="GeneID" id="37273233"/>
<evidence type="ECO:0000313" key="2">
    <source>
        <dbReference type="EMBL" id="PWN97302.1"/>
    </source>
</evidence>
<dbReference type="OrthoDB" id="197676at2759"/>
<name>A0A316Z8N6_9BASI</name>
<proteinExistence type="predicted"/>
<dbReference type="Gene3D" id="6.10.140.2040">
    <property type="match status" value="1"/>
</dbReference>
<evidence type="ECO:0000313" key="3">
    <source>
        <dbReference type="Proteomes" id="UP000245946"/>
    </source>
</evidence>
<reference evidence="2 3" key="1">
    <citation type="journal article" date="2018" name="Mol. Biol. Evol.">
        <title>Broad Genomic Sampling Reveals a Smut Pathogenic Ancestry of the Fungal Clade Ustilaginomycotina.</title>
        <authorList>
            <person name="Kijpornyongpan T."/>
            <person name="Mondo S.J."/>
            <person name="Barry K."/>
            <person name="Sandor L."/>
            <person name="Lee J."/>
            <person name="Lipzen A."/>
            <person name="Pangilinan J."/>
            <person name="LaButti K."/>
            <person name="Hainaut M."/>
            <person name="Henrissat B."/>
            <person name="Grigoriev I.V."/>
            <person name="Spatafora J.W."/>
            <person name="Aime M.C."/>
        </authorList>
    </citation>
    <scope>NUCLEOTIDE SEQUENCE [LARGE SCALE GENOMIC DNA]</scope>
    <source>
        <strain evidence="2 3">MCA 4186</strain>
    </source>
</reference>
<feature type="region of interest" description="Disordered" evidence="1">
    <location>
        <begin position="73"/>
        <end position="119"/>
    </location>
</feature>
<sequence>MRRPLAAHSQARLEKLLQNRAGQKDLQDKGILKDTTVAPALQAKQVCWSWAHPCHLKLSAAPRLVRQSCRSTSSKTASRAVWSGAPSARSSSAAASSRTRPWRRACRTARPAWSAASSR</sequence>
<feature type="compositionally biased region" description="Low complexity" evidence="1">
    <location>
        <begin position="85"/>
        <end position="99"/>
    </location>
</feature>
<dbReference type="Proteomes" id="UP000245946">
    <property type="component" value="Unassembled WGS sequence"/>
</dbReference>
<dbReference type="RefSeq" id="XP_025597581.1">
    <property type="nucleotide sequence ID" value="XM_025745689.1"/>
</dbReference>
<dbReference type="AlphaFoldDB" id="A0A316Z8N6"/>